<dbReference type="EMBL" id="CAJOBJ010021986">
    <property type="protein sequence ID" value="CAF4220813.1"/>
    <property type="molecule type" value="Genomic_DNA"/>
</dbReference>
<dbReference type="EMBL" id="CAJOBH010286731">
    <property type="protein sequence ID" value="CAF5176151.1"/>
    <property type="molecule type" value="Genomic_DNA"/>
</dbReference>
<dbReference type="Proteomes" id="UP000676336">
    <property type="component" value="Unassembled WGS sequence"/>
</dbReference>
<dbReference type="EMBL" id="CAJOBG010095331">
    <property type="protein sequence ID" value="CAF4680842.1"/>
    <property type="molecule type" value="Genomic_DNA"/>
</dbReference>
<feature type="non-terminal residue" evidence="3">
    <location>
        <position position="74"/>
    </location>
</feature>
<dbReference type="EMBL" id="CAJOBI010106740">
    <property type="protein sequence ID" value="CAF4613746.1"/>
    <property type="molecule type" value="Genomic_DNA"/>
</dbReference>
<dbReference type="Proteomes" id="UP000681967">
    <property type="component" value="Unassembled WGS sequence"/>
</dbReference>
<name>A0A821HE42_9BILA</name>
<evidence type="ECO:0000313" key="6">
    <source>
        <dbReference type="EMBL" id="CAF5222324.1"/>
    </source>
</evidence>
<reference evidence="3" key="1">
    <citation type="submission" date="2021-02" db="EMBL/GenBank/DDBJ databases">
        <authorList>
            <person name="Nowell W R."/>
        </authorList>
    </citation>
    <scope>NUCLEOTIDE SEQUENCE</scope>
</reference>
<accession>A0A821HE42</accession>
<evidence type="ECO:0000313" key="7">
    <source>
        <dbReference type="Proteomes" id="UP000663866"/>
    </source>
</evidence>
<evidence type="ECO:0000313" key="4">
    <source>
        <dbReference type="EMBL" id="CAF5176147.1"/>
    </source>
</evidence>
<dbReference type="EMBL" id="CAJOBH010286728">
    <property type="protein sequence ID" value="CAF5176147.1"/>
    <property type="molecule type" value="Genomic_DNA"/>
</dbReference>
<gene>
    <name evidence="4" type="ORF">BYL167_LOCUS78225</name>
    <name evidence="5" type="ORF">BYL167_LOCUS78226</name>
    <name evidence="1" type="ORF">GIL414_LOCUS22398</name>
    <name evidence="3" type="ORF">OVN521_LOCUS47725</name>
    <name evidence="2" type="ORF">SMN809_LOCUS39596</name>
    <name evidence="6" type="ORF">SMN809_LOCUS82788</name>
</gene>
<keyword evidence="7" id="KW-1185">Reference proteome</keyword>
<protein>
    <submittedName>
        <fullName evidence="3">Uncharacterized protein</fullName>
    </submittedName>
</protein>
<dbReference type="Proteomes" id="UP000663866">
    <property type="component" value="Unassembled WGS sequence"/>
</dbReference>
<evidence type="ECO:0000313" key="1">
    <source>
        <dbReference type="EMBL" id="CAF4220813.1"/>
    </source>
</evidence>
<comment type="caution">
    <text evidence="3">The sequence shown here is derived from an EMBL/GenBank/DDBJ whole genome shotgun (WGS) entry which is preliminary data.</text>
</comment>
<evidence type="ECO:0000313" key="5">
    <source>
        <dbReference type="EMBL" id="CAF5176151.1"/>
    </source>
</evidence>
<dbReference type="EMBL" id="CAJOBI010352994">
    <property type="protein sequence ID" value="CAF5222324.1"/>
    <property type="molecule type" value="Genomic_DNA"/>
</dbReference>
<evidence type="ECO:0000313" key="2">
    <source>
        <dbReference type="EMBL" id="CAF4613746.1"/>
    </source>
</evidence>
<sequence length="74" mass="8802">MLKNVKQSLEKSREENLDAIIAMLNQCEQDYRTSIENLELERHQSLDYLENLVNNQNIILNKLRSYSQNLIDHI</sequence>
<evidence type="ECO:0000313" key="3">
    <source>
        <dbReference type="EMBL" id="CAF4680842.1"/>
    </source>
</evidence>
<organism evidence="3 7">
    <name type="scientific">Rotaria magnacalcarata</name>
    <dbReference type="NCBI Taxonomy" id="392030"/>
    <lineage>
        <taxon>Eukaryota</taxon>
        <taxon>Metazoa</taxon>
        <taxon>Spiralia</taxon>
        <taxon>Gnathifera</taxon>
        <taxon>Rotifera</taxon>
        <taxon>Eurotatoria</taxon>
        <taxon>Bdelloidea</taxon>
        <taxon>Philodinida</taxon>
        <taxon>Philodinidae</taxon>
        <taxon>Rotaria</taxon>
    </lineage>
</organism>
<dbReference type="Proteomes" id="UP000681720">
    <property type="component" value="Unassembled WGS sequence"/>
</dbReference>
<dbReference type="AlphaFoldDB" id="A0A821HE42"/>
<proteinExistence type="predicted"/>